<organism evidence="2 3">
    <name type="scientific">Phytophthora nicotianae P1569</name>
    <dbReference type="NCBI Taxonomy" id="1317065"/>
    <lineage>
        <taxon>Eukaryota</taxon>
        <taxon>Sar</taxon>
        <taxon>Stramenopiles</taxon>
        <taxon>Oomycota</taxon>
        <taxon>Peronosporomycetes</taxon>
        <taxon>Peronosporales</taxon>
        <taxon>Peronosporaceae</taxon>
        <taxon>Phytophthora</taxon>
    </lineage>
</organism>
<dbReference type="HOGENOM" id="CLU_578221_0_0_1"/>
<dbReference type="EMBL" id="ANIZ01001536">
    <property type="protein sequence ID" value="ETI46619.1"/>
    <property type="molecule type" value="Genomic_DNA"/>
</dbReference>
<sequence>LDGGLAIFADRTQKVCSLQVQHTTSYKQGQGEQTSAFHTKDTRKCLSGVTFTEGLRLGAVRPTARNAERHEQLNPGARVAVLVNEFSFDTSRLSLQRVEGTLSEVPTATPASASFGASDRSGGGVPPYAAGHPSPRLVERRNDVPANVTSEGLGTMRARATEMPTRRAGTPTTDSGLQEIPVGTFSRALQWLSVAAGTSTGVPPSEEVMPVSPSVLSKIGTLSGQNAPILGIPTELQNAVKVIVPFYSDTATSERAATFWRLFEKFTQGMVKSDCRRQPVHLLDPAQLWSVEDNDATIKGMDSTKQYDRLFTDTELDMLERGDSPEIQNEPEEYSEELEERGTRSLLSESEECPEVAKKAWATRSGRRAMIALEERTMTLKGTGDVIPLGATRVKKTYIATVSSLDKSFGLVEVVPVADDSLRVIRTLYKVADGMVLVEVCNASAEEVEVGSGASIAAVTIALESAFATKTPR</sequence>
<accession>V9F534</accession>
<evidence type="ECO:0000313" key="3">
    <source>
        <dbReference type="Proteomes" id="UP000018721"/>
    </source>
</evidence>
<dbReference type="AlphaFoldDB" id="V9F534"/>
<feature type="non-terminal residue" evidence="2">
    <location>
        <position position="1"/>
    </location>
</feature>
<protein>
    <submittedName>
        <fullName evidence="2">Uncharacterized protein</fullName>
    </submittedName>
</protein>
<comment type="caution">
    <text evidence="2">The sequence shown here is derived from an EMBL/GenBank/DDBJ whole genome shotgun (WGS) entry which is preliminary data.</text>
</comment>
<reference evidence="2 3" key="1">
    <citation type="submission" date="2013-11" db="EMBL/GenBank/DDBJ databases">
        <title>The Genome Sequence of Phytophthora parasitica P1569.</title>
        <authorList>
            <consortium name="The Broad Institute Genomics Platform"/>
            <person name="Russ C."/>
            <person name="Tyler B."/>
            <person name="Panabieres F."/>
            <person name="Shan W."/>
            <person name="Tripathy S."/>
            <person name="Grunwald N."/>
            <person name="Machado M."/>
            <person name="Johnson C.S."/>
            <person name="Arredondo F."/>
            <person name="Hong C."/>
            <person name="Coffey M."/>
            <person name="Young S.K."/>
            <person name="Zeng Q."/>
            <person name="Gargeya S."/>
            <person name="Fitzgerald M."/>
            <person name="Abouelleil A."/>
            <person name="Alvarado L."/>
            <person name="Chapman S.B."/>
            <person name="Gainer-Dewar J."/>
            <person name="Goldberg J."/>
            <person name="Griggs A."/>
            <person name="Gujja S."/>
            <person name="Hansen M."/>
            <person name="Howarth C."/>
            <person name="Imamovic A."/>
            <person name="Ireland A."/>
            <person name="Larimer J."/>
            <person name="McCowan C."/>
            <person name="Murphy C."/>
            <person name="Pearson M."/>
            <person name="Poon T.W."/>
            <person name="Priest M."/>
            <person name="Roberts A."/>
            <person name="Saif S."/>
            <person name="Shea T."/>
            <person name="Sykes S."/>
            <person name="Wortman J."/>
            <person name="Nusbaum C."/>
            <person name="Birren B."/>
        </authorList>
    </citation>
    <scope>NUCLEOTIDE SEQUENCE [LARGE SCALE GENOMIC DNA]</scope>
    <source>
        <strain evidence="2 3">P1569</strain>
    </source>
</reference>
<dbReference type="Proteomes" id="UP000018721">
    <property type="component" value="Unassembled WGS sequence"/>
</dbReference>
<name>V9F534_PHYNI</name>
<feature type="region of interest" description="Disordered" evidence="1">
    <location>
        <begin position="102"/>
        <end position="137"/>
    </location>
</feature>
<evidence type="ECO:0000313" key="2">
    <source>
        <dbReference type="EMBL" id="ETI46619.1"/>
    </source>
</evidence>
<gene>
    <name evidence="2" type="ORF">F443_09000</name>
</gene>
<evidence type="ECO:0000256" key="1">
    <source>
        <dbReference type="SAM" id="MobiDB-lite"/>
    </source>
</evidence>
<proteinExistence type="predicted"/>
<keyword evidence="3" id="KW-1185">Reference proteome</keyword>